<accession>A0A0R0CIU1</accession>
<reference evidence="2 3" key="1">
    <citation type="submission" date="2015-05" db="EMBL/GenBank/DDBJ databases">
        <title>Genome sequencing and analysis of members of genus Stenotrophomonas.</title>
        <authorList>
            <person name="Patil P.P."/>
            <person name="Midha S."/>
            <person name="Patil P.B."/>
        </authorList>
    </citation>
    <scope>NUCLEOTIDE SEQUENCE [LARGE SCALE GENOMIC DNA]</scope>
    <source>
        <strain evidence="2 3">DSM 18941</strain>
    </source>
</reference>
<dbReference type="SUPFAM" id="SSF54593">
    <property type="entry name" value="Glyoxalase/Bleomycin resistance protein/Dihydroxybiphenyl dioxygenase"/>
    <property type="match status" value="1"/>
</dbReference>
<dbReference type="Proteomes" id="UP000051863">
    <property type="component" value="Unassembled WGS sequence"/>
</dbReference>
<evidence type="ECO:0000259" key="1">
    <source>
        <dbReference type="PROSITE" id="PS51819"/>
    </source>
</evidence>
<dbReference type="Gene3D" id="3.10.180.10">
    <property type="entry name" value="2,3-Dihydroxybiphenyl 1,2-Dioxygenase, domain 1"/>
    <property type="match status" value="1"/>
</dbReference>
<dbReference type="OrthoDB" id="9803104at2"/>
<protein>
    <recommendedName>
        <fullName evidence="1">VOC domain-containing protein</fullName>
    </recommendedName>
</protein>
<dbReference type="PROSITE" id="PS51819">
    <property type="entry name" value="VOC"/>
    <property type="match status" value="1"/>
</dbReference>
<comment type="caution">
    <text evidence="2">The sequence shown here is derived from an EMBL/GenBank/DDBJ whole genome shotgun (WGS) entry which is preliminary data.</text>
</comment>
<dbReference type="Pfam" id="PF00903">
    <property type="entry name" value="Glyoxalase"/>
    <property type="match status" value="1"/>
</dbReference>
<gene>
    <name evidence="2" type="ORF">ABB27_06495</name>
</gene>
<sequence>MSDFTDVRFTLAVQDLAKSTDYYASVLGLQIDFTAPGWSFMSRGSFRVMLGECSDAIPPHTLGDHSWYGYITVSDASTLFDEYRTAGAEFTQPLADKPWGMREFGVRTIDGHRIMFGQEL</sequence>
<dbReference type="EMBL" id="LDJJ01000017">
    <property type="protein sequence ID" value="KRG69493.1"/>
    <property type="molecule type" value="Genomic_DNA"/>
</dbReference>
<evidence type="ECO:0000313" key="3">
    <source>
        <dbReference type="Proteomes" id="UP000051863"/>
    </source>
</evidence>
<dbReference type="PATRIC" id="fig|405446.3.peg.632"/>
<dbReference type="InterPro" id="IPR004360">
    <property type="entry name" value="Glyas_Fos-R_dOase_dom"/>
</dbReference>
<dbReference type="InterPro" id="IPR029068">
    <property type="entry name" value="Glyas_Bleomycin-R_OHBP_Dase"/>
</dbReference>
<organism evidence="2 3">
    <name type="scientific">Stenotrophomonas terrae</name>
    <dbReference type="NCBI Taxonomy" id="405446"/>
    <lineage>
        <taxon>Bacteria</taxon>
        <taxon>Pseudomonadati</taxon>
        <taxon>Pseudomonadota</taxon>
        <taxon>Gammaproteobacteria</taxon>
        <taxon>Lysobacterales</taxon>
        <taxon>Lysobacteraceae</taxon>
        <taxon>Stenotrophomonas</taxon>
    </lineage>
</organism>
<evidence type="ECO:0000313" key="2">
    <source>
        <dbReference type="EMBL" id="KRG69493.1"/>
    </source>
</evidence>
<name>A0A0R0CIU1_9GAMM</name>
<dbReference type="InterPro" id="IPR037523">
    <property type="entry name" value="VOC_core"/>
</dbReference>
<dbReference type="RefSeq" id="WP_057627511.1">
    <property type="nucleotide sequence ID" value="NZ_LDJJ01000017.1"/>
</dbReference>
<keyword evidence="3" id="KW-1185">Reference proteome</keyword>
<feature type="domain" description="VOC" evidence="1">
    <location>
        <begin position="5"/>
        <end position="119"/>
    </location>
</feature>
<proteinExistence type="predicted"/>
<dbReference type="AlphaFoldDB" id="A0A0R0CIU1"/>